<proteinExistence type="predicted"/>
<evidence type="ECO:0000259" key="7">
    <source>
        <dbReference type="PROSITE" id="PS50865"/>
    </source>
</evidence>
<evidence type="ECO:0000256" key="5">
    <source>
        <dbReference type="PROSITE-ProRule" id="PRU00723"/>
    </source>
</evidence>
<evidence type="ECO:0008006" key="10">
    <source>
        <dbReference type="Google" id="ProtNLM"/>
    </source>
</evidence>
<dbReference type="EMBL" id="JADNRY010000003">
    <property type="protein sequence ID" value="KAF9077806.1"/>
    <property type="molecule type" value="Genomic_DNA"/>
</dbReference>
<evidence type="ECO:0000259" key="6">
    <source>
        <dbReference type="PROSITE" id="PS50103"/>
    </source>
</evidence>
<protein>
    <recommendedName>
        <fullName evidence="10">MYND-type domain-containing protein</fullName>
    </recommendedName>
</protein>
<evidence type="ECO:0000256" key="3">
    <source>
        <dbReference type="ARBA" id="ARBA00022833"/>
    </source>
</evidence>
<accession>A0A9P5UG04</accession>
<name>A0A9P5UG04_9AGAR</name>
<dbReference type="Pfam" id="PF01753">
    <property type="entry name" value="zf-MYND"/>
    <property type="match status" value="1"/>
</dbReference>
<feature type="zinc finger region" description="C3H1-type" evidence="5">
    <location>
        <begin position="169"/>
        <end position="196"/>
    </location>
</feature>
<keyword evidence="3 5" id="KW-0862">Zinc</keyword>
<keyword evidence="1 5" id="KW-0479">Metal-binding</keyword>
<dbReference type="PROSITE" id="PS50103">
    <property type="entry name" value="ZF_C3H1"/>
    <property type="match status" value="1"/>
</dbReference>
<reference evidence="8" key="1">
    <citation type="submission" date="2020-11" db="EMBL/GenBank/DDBJ databases">
        <authorList>
            <consortium name="DOE Joint Genome Institute"/>
            <person name="Ahrendt S."/>
            <person name="Riley R."/>
            <person name="Andreopoulos W."/>
            <person name="Labutti K."/>
            <person name="Pangilinan J."/>
            <person name="Ruiz-Duenas F.J."/>
            <person name="Barrasa J.M."/>
            <person name="Sanchez-Garcia M."/>
            <person name="Camarero S."/>
            <person name="Miyauchi S."/>
            <person name="Serrano A."/>
            <person name="Linde D."/>
            <person name="Babiker R."/>
            <person name="Drula E."/>
            <person name="Ayuso-Fernandez I."/>
            <person name="Pacheco R."/>
            <person name="Padilla G."/>
            <person name="Ferreira P."/>
            <person name="Barriuso J."/>
            <person name="Kellner H."/>
            <person name="Castanera R."/>
            <person name="Alfaro M."/>
            <person name="Ramirez L."/>
            <person name="Pisabarro A.G."/>
            <person name="Kuo A."/>
            <person name="Tritt A."/>
            <person name="Lipzen A."/>
            <person name="He G."/>
            <person name="Yan M."/>
            <person name="Ng V."/>
            <person name="Cullen D."/>
            <person name="Martin F."/>
            <person name="Rosso M.-N."/>
            <person name="Henrissat B."/>
            <person name="Hibbett D."/>
            <person name="Martinez A.T."/>
            <person name="Grigoriev I.V."/>
        </authorList>
    </citation>
    <scope>NUCLEOTIDE SEQUENCE</scope>
    <source>
        <strain evidence="8">AH 40177</strain>
    </source>
</reference>
<keyword evidence="2 4" id="KW-0863">Zinc-finger</keyword>
<dbReference type="PROSITE" id="PS50865">
    <property type="entry name" value="ZF_MYND_2"/>
    <property type="match status" value="1"/>
</dbReference>
<dbReference type="OrthoDB" id="341421at2759"/>
<evidence type="ECO:0000313" key="9">
    <source>
        <dbReference type="Proteomes" id="UP000772434"/>
    </source>
</evidence>
<evidence type="ECO:0000313" key="8">
    <source>
        <dbReference type="EMBL" id="KAF9077806.1"/>
    </source>
</evidence>
<dbReference type="Gene3D" id="6.10.140.2220">
    <property type="match status" value="1"/>
</dbReference>
<comment type="caution">
    <text evidence="8">The sequence shown here is derived from an EMBL/GenBank/DDBJ whole genome shotgun (WGS) entry which is preliminary data.</text>
</comment>
<evidence type="ECO:0000256" key="2">
    <source>
        <dbReference type="ARBA" id="ARBA00022771"/>
    </source>
</evidence>
<dbReference type="InterPro" id="IPR002893">
    <property type="entry name" value="Znf_MYND"/>
</dbReference>
<dbReference type="GO" id="GO:0008270">
    <property type="term" value="F:zinc ion binding"/>
    <property type="evidence" value="ECO:0007669"/>
    <property type="project" value="UniProtKB-KW"/>
</dbReference>
<dbReference type="Proteomes" id="UP000772434">
    <property type="component" value="Unassembled WGS sequence"/>
</dbReference>
<evidence type="ECO:0000256" key="4">
    <source>
        <dbReference type="PROSITE-ProRule" id="PRU00134"/>
    </source>
</evidence>
<evidence type="ECO:0000256" key="1">
    <source>
        <dbReference type="ARBA" id="ARBA00022723"/>
    </source>
</evidence>
<dbReference type="AlphaFoldDB" id="A0A9P5UG04"/>
<dbReference type="InterPro" id="IPR000571">
    <property type="entry name" value="Znf_CCCH"/>
</dbReference>
<sequence>MSSTRGVHENPKPGTSDFEFGQKQAAQQLIYYHTLCAALQKKFSFVVSKGIAGPDADGNVDSAITLAVLAHRPLSDIIFPEYTEFALDSIQRVKVEIRPDGLVHREDLKIWHSIFKSNLETREGGILSCTQANQAREFWPIVYNYHTCGKTGNADWDELFDKLKSEGYPKDIIPCRYYGTEAGCWDGQCPFVHNSDAVSSTREAILNARRKTFDYKRKPIPQQSAARIRLLLDRQTGPNPSFEEREAAMAKIRKQVKGDRAYCANPECMEPWTENQPTSPLKNCARCKFTLYCSSECQRKDWKRHKAEPCAPIEELIQKDGLWNPVGTRKGTEYIKTDWGNC</sequence>
<feature type="domain" description="C3H1-type" evidence="6">
    <location>
        <begin position="169"/>
        <end position="196"/>
    </location>
</feature>
<dbReference type="SUPFAM" id="SSF144232">
    <property type="entry name" value="HIT/MYND zinc finger-like"/>
    <property type="match status" value="1"/>
</dbReference>
<keyword evidence="9" id="KW-1185">Reference proteome</keyword>
<gene>
    <name evidence="8" type="ORF">BDP27DRAFT_1397544</name>
</gene>
<organism evidence="8 9">
    <name type="scientific">Rhodocollybia butyracea</name>
    <dbReference type="NCBI Taxonomy" id="206335"/>
    <lineage>
        <taxon>Eukaryota</taxon>
        <taxon>Fungi</taxon>
        <taxon>Dikarya</taxon>
        <taxon>Basidiomycota</taxon>
        <taxon>Agaricomycotina</taxon>
        <taxon>Agaricomycetes</taxon>
        <taxon>Agaricomycetidae</taxon>
        <taxon>Agaricales</taxon>
        <taxon>Marasmiineae</taxon>
        <taxon>Omphalotaceae</taxon>
        <taxon>Rhodocollybia</taxon>
    </lineage>
</organism>
<feature type="domain" description="MYND-type" evidence="7">
    <location>
        <begin position="265"/>
        <end position="309"/>
    </location>
</feature>